<dbReference type="InterPro" id="IPR001851">
    <property type="entry name" value="ABC_transp_permease"/>
</dbReference>
<comment type="subcellular location">
    <subcellularLocation>
        <location evidence="1">Cell membrane</location>
        <topology evidence="1">Multi-pass membrane protein</topology>
    </subcellularLocation>
</comment>
<organism evidence="9 10">
    <name type="scientific">Rhizobium rhododendri</name>
    <dbReference type="NCBI Taxonomy" id="2506430"/>
    <lineage>
        <taxon>Bacteria</taxon>
        <taxon>Pseudomonadati</taxon>
        <taxon>Pseudomonadota</taxon>
        <taxon>Alphaproteobacteria</taxon>
        <taxon>Hyphomicrobiales</taxon>
        <taxon>Rhizobiaceae</taxon>
        <taxon>Rhizobium/Agrobacterium group</taxon>
        <taxon>Rhizobium</taxon>
    </lineage>
</organism>
<reference evidence="9 10" key="2">
    <citation type="journal article" date="2023" name="MicrobiologyOpen">
        <title>Genomics of the tumorigenes clade of the family Rhizobiaceae and description of Rhizobium rhododendri sp. nov.</title>
        <authorList>
            <person name="Kuzmanovic N."/>
            <person name="diCenzo G.C."/>
            <person name="Bunk B."/>
            <person name="Sproeer C."/>
            <person name="Fruehling A."/>
            <person name="Neumann-Schaal M."/>
            <person name="Overmann J."/>
            <person name="Smalla K."/>
        </authorList>
    </citation>
    <scope>NUCLEOTIDE SEQUENCE [LARGE SCALE GENOMIC DNA]</scope>
    <source>
        <strain evidence="10">rho-6.2</strain>
        <plasmid evidence="9 10">unnamed1</plasmid>
    </source>
</reference>
<dbReference type="PANTHER" id="PTHR32196">
    <property type="entry name" value="ABC TRANSPORTER PERMEASE PROTEIN YPHD-RELATED-RELATED"/>
    <property type="match status" value="1"/>
</dbReference>
<evidence type="ECO:0000313" key="10">
    <source>
        <dbReference type="Proteomes" id="UP000318939"/>
    </source>
</evidence>
<keyword evidence="6 8" id="KW-1133">Transmembrane helix</keyword>
<feature type="transmembrane region" description="Helical" evidence="8">
    <location>
        <begin position="307"/>
        <end position="326"/>
    </location>
</feature>
<evidence type="ECO:0000256" key="4">
    <source>
        <dbReference type="ARBA" id="ARBA00022519"/>
    </source>
</evidence>
<keyword evidence="10" id="KW-1185">Reference proteome</keyword>
<evidence type="ECO:0000256" key="6">
    <source>
        <dbReference type="ARBA" id="ARBA00022989"/>
    </source>
</evidence>
<proteinExistence type="predicted"/>
<feature type="transmembrane region" description="Helical" evidence="8">
    <location>
        <begin position="120"/>
        <end position="142"/>
    </location>
</feature>
<reference evidence="9 10" key="1">
    <citation type="journal article" date="2019" name="Phytopathology">
        <title>A Novel Group of Rhizobium tumorigenes-Like Agrobacteria Associated with Crown Gall Disease of Rhododendron and Blueberry.</title>
        <authorList>
            <person name="Kuzmanovic N."/>
            <person name="Behrens P."/>
            <person name="Idczak E."/>
            <person name="Wagner S."/>
            <person name="Gotz M."/>
            <person name="Sproer C."/>
            <person name="Bunk B."/>
            <person name="Overmann J."/>
            <person name="Smalla K."/>
        </authorList>
    </citation>
    <scope>NUCLEOTIDE SEQUENCE [LARGE SCALE GENOMIC DNA]</scope>
    <source>
        <strain evidence="10">rho-6.2</strain>
    </source>
</reference>
<feature type="transmembrane region" description="Helical" evidence="8">
    <location>
        <begin position="55"/>
        <end position="78"/>
    </location>
</feature>
<keyword evidence="2" id="KW-0813">Transport</keyword>
<feature type="transmembrane region" description="Helical" evidence="8">
    <location>
        <begin position="259"/>
        <end position="275"/>
    </location>
</feature>
<keyword evidence="3" id="KW-1003">Cell membrane</keyword>
<keyword evidence="7 8" id="KW-0472">Membrane</keyword>
<keyword evidence="9" id="KW-0614">Plasmid</keyword>
<feature type="transmembrane region" description="Helical" evidence="8">
    <location>
        <begin position="170"/>
        <end position="197"/>
    </location>
</feature>
<dbReference type="Pfam" id="PF02653">
    <property type="entry name" value="BPD_transp_2"/>
    <property type="match status" value="1"/>
</dbReference>
<name>A0ABY8IP11_9HYPH</name>
<evidence type="ECO:0000256" key="7">
    <source>
        <dbReference type="ARBA" id="ARBA00023136"/>
    </source>
</evidence>
<geneLocation type="plasmid" evidence="9 10">
    <name>unnamed1</name>
</geneLocation>
<evidence type="ECO:0000256" key="3">
    <source>
        <dbReference type="ARBA" id="ARBA00022475"/>
    </source>
</evidence>
<evidence type="ECO:0000313" key="9">
    <source>
        <dbReference type="EMBL" id="WFS25469.1"/>
    </source>
</evidence>
<evidence type="ECO:0000256" key="5">
    <source>
        <dbReference type="ARBA" id="ARBA00022692"/>
    </source>
</evidence>
<sequence length="332" mass="33916">MSLTAPLPVTDAASAHRTLHNLGRYGLVLALIVVFAIFSLTTSTFLTFANLQSVLVNNFTLLAIVSVAMTFAVASGGIDLSVGTAVDMASFAFVSVVLAGQPVAIAALAGLVAGGLVGAFNALLISGIGISPFLATLGTLFIGRSIQQMLTNGGNPVYLPPNGVPASFRFIGHGTIAGVPTPLFVAFLIIVAAAIILSRSRFGRVLLASGIQPSVVRYSGLSIRAHVALVFILVGTIAAAAGLILTATVSVYIPSSGNAFLLNAIGATFIGTTFSPRGRPNIPGTVLGVLLLAIVANGLLLSDLNFYWQQVGTGTLIFAVLAVSFASRKAHA</sequence>
<protein>
    <submittedName>
        <fullName evidence="9">ABC transporter permease</fullName>
    </submittedName>
</protein>
<dbReference type="Proteomes" id="UP000318939">
    <property type="component" value="Plasmid unnamed1"/>
</dbReference>
<keyword evidence="5 8" id="KW-0812">Transmembrane</keyword>
<dbReference type="EMBL" id="CP117268">
    <property type="protein sequence ID" value="WFS25469.1"/>
    <property type="molecule type" value="Genomic_DNA"/>
</dbReference>
<feature type="transmembrane region" description="Helical" evidence="8">
    <location>
        <begin position="25"/>
        <end position="48"/>
    </location>
</feature>
<evidence type="ECO:0000256" key="8">
    <source>
        <dbReference type="SAM" id="Phobius"/>
    </source>
</evidence>
<accession>A0ABY8IP11</accession>
<evidence type="ECO:0000256" key="2">
    <source>
        <dbReference type="ARBA" id="ARBA00022448"/>
    </source>
</evidence>
<feature type="transmembrane region" description="Helical" evidence="8">
    <location>
        <begin position="90"/>
        <end position="113"/>
    </location>
</feature>
<dbReference type="CDD" id="cd06579">
    <property type="entry name" value="TM_PBP1_transp_AraH_like"/>
    <property type="match status" value="1"/>
</dbReference>
<feature type="transmembrane region" description="Helical" evidence="8">
    <location>
        <begin position="282"/>
        <end position="301"/>
    </location>
</feature>
<dbReference type="RefSeq" id="WP_142832300.1">
    <property type="nucleotide sequence ID" value="NZ_CP117268.1"/>
</dbReference>
<dbReference type="PANTHER" id="PTHR32196:SF21">
    <property type="entry name" value="ABC TRANSPORTER PERMEASE PROTEIN YPHD-RELATED"/>
    <property type="match status" value="1"/>
</dbReference>
<evidence type="ECO:0000256" key="1">
    <source>
        <dbReference type="ARBA" id="ARBA00004651"/>
    </source>
</evidence>
<feature type="transmembrane region" description="Helical" evidence="8">
    <location>
        <begin position="227"/>
        <end position="253"/>
    </location>
</feature>
<keyword evidence="4" id="KW-0997">Cell inner membrane</keyword>
<gene>
    <name evidence="9" type="ORF">PR018_17950</name>
</gene>